<feature type="transmembrane region" description="Helical" evidence="1">
    <location>
        <begin position="90"/>
        <end position="112"/>
    </location>
</feature>
<dbReference type="EMBL" id="VSZQ01000246">
    <property type="protein sequence ID" value="TYR51086.1"/>
    <property type="molecule type" value="Genomic_DNA"/>
</dbReference>
<dbReference type="Pfam" id="PF04087">
    <property type="entry name" value="DUF389"/>
    <property type="match status" value="1"/>
</dbReference>
<accession>A0A5D4IDY1</accession>
<feature type="transmembrane region" description="Helical" evidence="1">
    <location>
        <begin position="62"/>
        <end position="83"/>
    </location>
</feature>
<dbReference type="PANTHER" id="PTHR20992">
    <property type="entry name" value="AT15442P-RELATED"/>
    <property type="match status" value="1"/>
</dbReference>
<keyword evidence="3" id="KW-1185">Reference proteome</keyword>
<gene>
    <name evidence="2" type="ORF">FY004_31860</name>
</gene>
<feature type="transmembrane region" description="Helical" evidence="1">
    <location>
        <begin position="190"/>
        <end position="216"/>
    </location>
</feature>
<evidence type="ECO:0000313" key="3">
    <source>
        <dbReference type="Proteomes" id="UP000323242"/>
    </source>
</evidence>
<proteinExistence type="predicted"/>
<dbReference type="PANTHER" id="PTHR20992:SF9">
    <property type="entry name" value="AT15442P-RELATED"/>
    <property type="match status" value="1"/>
</dbReference>
<feature type="transmembrane region" description="Helical" evidence="1">
    <location>
        <begin position="38"/>
        <end position="56"/>
    </location>
</feature>
<feature type="transmembrane region" description="Helical" evidence="1">
    <location>
        <begin position="157"/>
        <end position="184"/>
    </location>
</feature>
<comment type="caution">
    <text evidence="2">The sequence shown here is derived from an EMBL/GenBank/DDBJ whole genome shotgun (WGS) entry which is preliminary data.</text>
</comment>
<keyword evidence="1" id="KW-0472">Membrane</keyword>
<dbReference type="InterPro" id="IPR005240">
    <property type="entry name" value="DUF389"/>
</dbReference>
<evidence type="ECO:0000256" key="1">
    <source>
        <dbReference type="SAM" id="Phobius"/>
    </source>
</evidence>
<reference evidence="2 3" key="1">
    <citation type="submission" date="2019-08" db="EMBL/GenBank/DDBJ databases">
        <title>Draft genome for granaticin producer strain Streptomyces parvus C05.</title>
        <authorList>
            <person name="Gonzalez-Pimentel J.L."/>
        </authorList>
    </citation>
    <scope>NUCLEOTIDE SEQUENCE [LARGE SCALE GENOMIC DNA]</scope>
    <source>
        <strain evidence="2 3">C05</strain>
    </source>
</reference>
<keyword evidence="1" id="KW-0812">Transmembrane</keyword>
<sequence>MVGQLRDKVLPARQRRGFEELQQDLDLSAGDSPAKRSAFWTMLTLSSVIAAGGILTDSTATVIGAMIIAPLSTPIMGIALGAVQRRRTSAVVFVVLGCLLVILVGVVASVAVPRSYDLLTNDQISGRTSPGLLDLVSAVATGFAGAVALARKDVAAVLPGVAIAISLVPPLVVTGVCAGEAQWWLAAGSLVLFLSNLVALVFAGMVVFASLGYAGAAGARTERAGRRAYLMLGLLFLAVLLPLAANTVATVLLNSWTVRTKEAAERWLKESPGSTVTSVNARSRTLYVHVRGPGELPPIESLLDDLAGRIPDGVPIVVDTTRGRQITAGRVGTQGP</sequence>
<dbReference type="RefSeq" id="WP_109196793.1">
    <property type="nucleotide sequence ID" value="NZ_VSZQ01000246.1"/>
</dbReference>
<evidence type="ECO:0000313" key="2">
    <source>
        <dbReference type="EMBL" id="TYR51086.1"/>
    </source>
</evidence>
<feature type="transmembrane region" description="Helical" evidence="1">
    <location>
        <begin position="132"/>
        <end position="150"/>
    </location>
</feature>
<organism evidence="2 3">
    <name type="scientific">Streptomyces parvus</name>
    <dbReference type="NCBI Taxonomy" id="66428"/>
    <lineage>
        <taxon>Bacteria</taxon>
        <taxon>Bacillati</taxon>
        <taxon>Actinomycetota</taxon>
        <taxon>Actinomycetes</taxon>
        <taxon>Kitasatosporales</taxon>
        <taxon>Streptomycetaceae</taxon>
        <taxon>Streptomyces</taxon>
    </lineage>
</organism>
<keyword evidence="1" id="KW-1133">Transmembrane helix</keyword>
<feature type="transmembrane region" description="Helical" evidence="1">
    <location>
        <begin position="228"/>
        <end position="253"/>
    </location>
</feature>
<protein>
    <submittedName>
        <fullName evidence="2">DUF389 domain-containing protein</fullName>
    </submittedName>
</protein>
<name>A0A5D4IDY1_9ACTN</name>
<dbReference type="AlphaFoldDB" id="A0A5D4IDY1"/>
<dbReference type="Proteomes" id="UP000323242">
    <property type="component" value="Unassembled WGS sequence"/>
</dbReference>